<dbReference type="PANTHER" id="PTHR31962:SF1">
    <property type="entry name" value="SPHINGOLIPID LONG CHAIN BASE-RESPONSIVE PROTEIN PIL1"/>
    <property type="match status" value="1"/>
</dbReference>
<sequence>MPSFLSSIAGKAQNAIQASPLAGHLPAGLGPRPSSPDSSSQPPANQAASQSGHKSHTFEAITHQFRSLQQQYSTTSPVQKIITASKGVALDVDCLGRDAKAQSKELYTWGQSEPVDLKDVTDRLGYLNFVHGSLASSLALKLDASRVPLKLLRDAETALQPREAARATLEKQLARVENDPKKGGDLREQLKETDIEDARVKKEIELLKRKAIRESEKLKWEAIREYAEKLVLLSQASIPIVDALPTLPPSEAAPYSGAHATAAARAALQRALDNYKTGNVNLNAHQVGADLSRSDTRSFGETHATELSNITPYTPDHHANTPPIPQGPTPTFPAPHVAQSPKTPSPPIDISTLNQAPAPLPAALSPSAPVVTDNSNPLSEGVAVPVITPTVAETGMPLGGHPGPAKGSLHDLKPTGSQSSYSEGTGLTPPMPVPSPAPAAFESAEEEKRRLAASYSQQYASATPAGTSVKTEQPKHESAEEEKKRLEREERERILHGQPLRKNTEDDEDLPPYQEPTL</sequence>
<dbReference type="GO" id="GO:0005886">
    <property type="term" value="C:plasma membrane"/>
    <property type="evidence" value="ECO:0007669"/>
    <property type="project" value="TreeGrafter"/>
</dbReference>
<dbReference type="STRING" id="230819.A0A5C3LP48"/>
<name>A0A5C3LP48_COPMA</name>
<dbReference type="InterPro" id="IPR027267">
    <property type="entry name" value="AH/BAR_dom_sf"/>
</dbReference>
<feature type="compositionally biased region" description="Pro residues" evidence="1">
    <location>
        <begin position="322"/>
        <end position="333"/>
    </location>
</feature>
<dbReference type="GO" id="GO:0070941">
    <property type="term" value="P:eisosome assembly"/>
    <property type="evidence" value="ECO:0007669"/>
    <property type="project" value="TreeGrafter"/>
</dbReference>
<feature type="region of interest" description="Disordered" evidence="1">
    <location>
        <begin position="393"/>
        <end position="518"/>
    </location>
</feature>
<evidence type="ECO:0000313" key="3">
    <source>
        <dbReference type="Proteomes" id="UP000307440"/>
    </source>
</evidence>
<dbReference type="OrthoDB" id="5599269at2759"/>
<accession>A0A5C3LP48</accession>
<dbReference type="GO" id="GO:0006897">
    <property type="term" value="P:endocytosis"/>
    <property type="evidence" value="ECO:0007669"/>
    <property type="project" value="TreeGrafter"/>
</dbReference>
<protein>
    <recommendedName>
        <fullName evidence="4">Sphingolipid long chain base-responsive protein LSP1</fullName>
    </recommendedName>
</protein>
<feature type="compositionally biased region" description="Polar residues" evidence="1">
    <location>
        <begin position="415"/>
        <end position="425"/>
    </location>
</feature>
<dbReference type="Proteomes" id="UP000307440">
    <property type="component" value="Unassembled WGS sequence"/>
</dbReference>
<evidence type="ECO:0000256" key="1">
    <source>
        <dbReference type="SAM" id="MobiDB-lite"/>
    </source>
</evidence>
<feature type="compositionally biased region" description="Low complexity" evidence="1">
    <location>
        <begin position="31"/>
        <end position="51"/>
    </location>
</feature>
<dbReference type="EMBL" id="ML210146">
    <property type="protein sequence ID" value="TFK30501.1"/>
    <property type="molecule type" value="Genomic_DNA"/>
</dbReference>
<dbReference type="GO" id="GO:0008289">
    <property type="term" value="F:lipid binding"/>
    <property type="evidence" value="ECO:0007669"/>
    <property type="project" value="TreeGrafter"/>
</dbReference>
<evidence type="ECO:0000313" key="2">
    <source>
        <dbReference type="EMBL" id="TFK30501.1"/>
    </source>
</evidence>
<dbReference type="Gene3D" id="1.20.1270.60">
    <property type="entry name" value="Arfaptin homology (AH) domain/BAR domain"/>
    <property type="match status" value="1"/>
</dbReference>
<organism evidence="2 3">
    <name type="scientific">Coprinopsis marcescibilis</name>
    <name type="common">Agaric fungus</name>
    <name type="synonym">Psathyrella marcescibilis</name>
    <dbReference type="NCBI Taxonomy" id="230819"/>
    <lineage>
        <taxon>Eukaryota</taxon>
        <taxon>Fungi</taxon>
        <taxon>Dikarya</taxon>
        <taxon>Basidiomycota</taxon>
        <taxon>Agaricomycotina</taxon>
        <taxon>Agaricomycetes</taxon>
        <taxon>Agaricomycetidae</taxon>
        <taxon>Agaricales</taxon>
        <taxon>Agaricineae</taxon>
        <taxon>Psathyrellaceae</taxon>
        <taxon>Coprinopsis</taxon>
    </lineage>
</organism>
<dbReference type="AlphaFoldDB" id="A0A5C3LP48"/>
<evidence type="ECO:0008006" key="4">
    <source>
        <dbReference type="Google" id="ProtNLM"/>
    </source>
</evidence>
<dbReference type="PANTHER" id="PTHR31962">
    <property type="entry name" value="SPHINGOLIPID LONG CHAIN BASE-RESPONSIVE PROTEIN PIL1"/>
    <property type="match status" value="1"/>
</dbReference>
<feature type="region of interest" description="Disordered" evidence="1">
    <location>
        <begin position="17"/>
        <end position="55"/>
    </location>
</feature>
<dbReference type="InterPro" id="IPR028245">
    <property type="entry name" value="PIL1/LSP1"/>
</dbReference>
<feature type="region of interest" description="Disordered" evidence="1">
    <location>
        <begin position="308"/>
        <end position="354"/>
    </location>
</feature>
<feature type="compositionally biased region" description="Basic and acidic residues" evidence="1">
    <location>
        <begin position="472"/>
        <end position="495"/>
    </location>
</feature>
<dbReference type="GO" id="GO:0036286">
    <property type="term" value="C:eisosome filament"/>
    <property type="evidence" value="ECO:0007669"/>
    <property type="project" value="TreeGrafter"/>
</dbReference>
<dbReference type="Pfam" id="PF13805">
    <property type="entry name" value="Pil1"/>
    <property type="match status" value="1"/>
</dbReference>
<keyword evidence="3" id="KW-1185">Reference proteome</keyword>
<reference evidence="2 3" key="1">
    <citation type="journal article" date="2019" name="Nat. Ecol. Evol.">
        <title>Megaphylogeny resolves global patterns of mushroom evolution.</title>
        <authorList>
            <person name="Varga T."/>
            <person name="Krizsan K."/>
            <person name="Foldi C."/>
            <person name="Dima B."/>
            <person name="Sanchez-Garcia M."/>
            <person name="Sanchez-Ramirez S."/>
            <person name="Szollosi G.J."/>
            <person name="Szarkandi J.G."/>
            <person name="Papp V."/>
            <person name="Albert L."/>
            <person name="Andreopoulos W."/>
            <person name="Angelini C."/>
            <person name="Antonin V."/>
            <person name="Barry K.W."/>
            <person name="Bougher N.L."/>
            <person name="Buchanan P."/>
            <person name="Buyck B."/>
            <person name="Bense V."/>
            <person name="Catcheside P."/>
            <person name="Chovatia M."/>
            <person name="Cooper J."/>
            <person name="Damon W."/>
            <person name="Desjardin D."/>
            <person name="Finy P."/>
            <person name="Geml J."/>
            <person name="Haridas S."/>
            <person name="Hughes K."/>
            <person name="Justo A."/>
            <person name="Karasinski D."/>
            <person name="Kautmanova I."/>
            <person name="Kiss B."/>
            <person name="Kocsube S."/>
            <person name="Kotiranta H."/>
            <person name="LaButti K.M."/>
            <person name="Lechner B.E."/>
            <person name="Liimatainen K."/>
            <person name="Lipzen A."/>
            <person name="Lukacs Z."/>
            <person name="Mihaltcheva S."/>
            <person name="Morgado L.N."/>
            <person name="Niskanen T."/>
            <person name="Noordeloos M.E."/>
            <person name="Ohm R.A."/>
            <person name="Ortiz-Santana B."/>
            <person name="Ovrebo C."/>
            <person name="Racz N."/>
            <person name="Riley R."/>
            <person name="Savchenko A."/>
            <person name="Shiryaev A."/>
            <person name="Soop K."/>
            <person name="Spirin V."/>
            <person name="Szebenyi C."/>
            <person name="Tomsovsky M."/>
            <person name="Tulloss R.E."/>
            <person name="Uehling J."/>
            <person name="Grigoriev I.V."/>
            <person name="Vagvolgyi C."/>
            <person name="Papp T."/>
            <person name="Martin F.M."/>
            <person name="Miettinen O."/>
            <person name="Hibbett D.S."/>
            <person name="Nagy L.G."/>
        </authorList>
    </citation>
    <scope>NUCLEOTIDE SEQUENCE [LARGE SCALE GENOMIC DNA]</scope>
    <source>
        <strain evidence="2 3">CBS 121175</strain>
    </source>
</reference>
<feature type="compositionally biased region" description="Low complexity" evidence="1">
    <location>
        <begin position="452"/>
        <end position="462"/>
    </location>
</feature>
<gene>
    <name evidence="2" type="ORF">FA15DRAFT_662467</name>
</gene>
<proteinExistence type="predicted"/>